<keyword evidence="3" id="KW-1185">Reference proteome</keyword>
<feature type="non-terminal residue" evidence="2">
    <location>
        <position position="78"/>
    </location>
</feature>
<evidence type="ECO:0000256" key="1">
    <source>
        <dbReference type="SAM" id="MobiDB-lite"/>
    </source>
</evidence>
<gene>
    <name evidence="2" type="ORF">Taro_034752</name>
</gene>
<accession>A0A843VX79</accession>
<comment type="caution">
    <text evidence="2">The sequence shown here is derived from an EMBL/GenBank/DDBJ whole genome shotgun (WGS) entry which is preliminary data.</text>
</comment>
<name>A0A843VX79_COLES</name>
<feature type="region of interest" description="Disordered" evidence="1">
    <location>
        <begin position="1"/>
        <end position="29"/>
    </location>
</feature>
<organism evidence="2 3">
    <name type="scientific">Colocasia esculenta</name>
    <name type="common">Wild taro</name>
    <name type="synonym">Arum esculentum</name>
    <dbReference type="NCBI Taxonomy" id="4460"/>
    <lineage>
        <taxon>Eukaryota</taxon>
        <taxon>Viridiplantae</taxon>
        <taxon>Streptophyta</taxon>
        <taxon>Embryophyta</taxon>
        <taxon>Tracheophyta</taxon>
        <taxon>Spermatophyta</taxon>
        <taxon>Magnoliopsida</taxon>
        <taxon>Liliopsida</taxon>
        <taxon>Araceae</taxon>
        <taxon>Aroideae</taxon>
        <taxon>Colocasieae</taxon>
        <taxon>Colocasia</taxon>
    </lineage>
</organism>
<evidence type="ECO:0000313" key="2">
    <source>
        <dbReference type="EMBL" id="MQM01992.1"/>
    </source>
</evidence>
<proteinExistence type="predicted"/>
<dbReference type="Proteomes" id="UP000652761">
    <property type="component" value="Unassembled WGS sequence"/>
</dbReference>
<evidence type="ECO:0000313" key="3">
    <source>
        <dbReference type="Proteomes" id="UP000652761"/>
    </source>
</evidence>
<reference evidence="2" key="1">
    <citation type="submission" date="2017-07" db="EMBL/GenBank/DDBJ databases">
        <title>Taro Niue Genome Assembly and Annotation.</title>
        <authorList>
            <person name="Atibalentja N."/>
            <person name="Keating K."/>
            <person name="Fields C.J."/>
        </authorList>
    </citation>
    <scope>NUCLEOTIDE SEQUENCE</scope>
    <source>
        <strain evidence="2">Niue_2</strain>
        <tissue evidence="2">Leaf</tissue>
    </source>
</reference>
<sequence length="78" mass="8326">MPHQTIHPPMGTSTFGCSSQDQDSVDSLKGSVDSLKDSIDSLKDSVDSLKGIVDSLKGSVDSQKDIFSNPLKHACFQS</sequence>
<dbReference type="EMBL" id="NMUH01002770">
    <property type="protein sequence ID" value="MQM01992.1"/>
    <property type="molecule type" value="Genomic_DNA"/>
</dbReference>
<feature type="compositionally biased region" description="Polar residues" evidence="1">
    <location>
        <begin position="11"/>
        <end position="22"/>
    </location>
</feature>
<dbReference type="AlphaFoldDB" id="A0A843VX79"/>
<protein>
    <submittedName>
        <fullName evidence="2">Uncharacterized protein</fullName>
    </submittedName>
</protein>
<dbReference type="Gene3D" id="1.20.5.340">
    <property type="match status" value="1"/>
</dbReference>